<dbReference type="InterPro" id="IPR057684">
    <property type="entry name" value="DUF7924"/>
</dbReference>
<comment type="caution">
    <text evidence="2">The sequence shown here is derived from an EMBL/GenBank/DDBJ whole genome shotgun (WGS) entry which is preliminary data.</text>
</comment>
<accession>A0A8H3EDX1</accession>
<gene>
    <name evidence="2" type="ORF">GOMPHAMPRED_000295</name>
</gene>
<sequence length="195" mass="21582">MFCKKLVEISRSGQGTEAGLAQIIYTAMIPRCPAKLAFGGNSRWSTSALPRNPVYMQPISAPKPDWHIGYCEDDEDFSTEAMSVVHHHLARKYTMPATGTILPFITVELKSEGTGGTLLHARYQAASSGTCAVESVRWLYKQANVFDSKITDSVAFSLCANGTVVELSIHWFSPEKRCYYMSRLKTFVTAEGEDV</sequence>
<dbReference type="PANTHER" id="PTHR42470:SF1">
    <property type="entry name" value="VAST DOMAIN-CONTAINING PROTEIN"/>
    <property type="match status" value="1"/>
</dbReference>
<evidence type="ECO:0000313" key="2">
    <source>
        <dbReference type="EMBL" id="CAF9903479.1"/>
    </source>
</evidence>
<evidence type="ECO:0000259" key="1">
    <source>
        <dbReference type="Pfam" id="PF25545"/>
    </source>
</evidence>
<keyword evidence="3" id="KW-1185">Reference proteome</keyword>
<dbReference type="OrthoDB" id="5426775at2759"/>
<feature type="domain" description="DUF7924" evidence="1">
    <location>
        <begin position="56"/>
        <end position="191"/>
    </location>
</feature>
<evidence type="ECO:0000313" key="3">
    <source>
        <dbReference type="Proteomes" id="UP000664169"/>
    </source>
</evidence>
<protein>
    <recommendedName>
        <fullName evidence="1">DUF7924 domain-containing protein</fullName>
    </recommendedName>
</protein>
<dbReference type="EMBL" id="CAJPDQ010000001">
    <property type="protein sequence ID" value="CAF9903479.1"/>
    <property type="molecule type" value="Genomic_DNA"/>
</dbReference>
<name>A0A8H3EDX1_9LECA</name>
<proteinExistence type="predicted"/>
<dbReference type="Proteomes" id="UP000664169">
    <property type="component" value="Unassembled WGS sequence"/>
</dbReference>
<dbReference type="PANTHER" id="PTHR42470">
    <property type="entry name" value="VAST DOMAIN-CONTAINING PROTEIN"/>
    <property type="match status" value="1"/>
</dbReference>
<dbReference type="AlphaFoldDB" id="A0A8H3EDX1"/>
<organism evidence="2 3">
    <name type="scientific">Gomphillus americanus</name>
    <dbReference type="NCBI Taxonomy" id="1940652"/>
    <lineage>
        <taxon>Eukaryota</taxon>
        <taxon>Fungi</taxon>
        <taxon>Dikarya</taxon>
        <taxon>Ascomycota</taxon>
        <taxon>Pezizomycotina</taxon>
        <taxon>Lecanoromycetes</taxon>
        <taxon>OSLEUM clade</taxon>
        <taxon>Ostropomycetidae</taxon>
        <taxon>Ostropales</taxon>
        <taxon>Graphidaceae</taxon>
        <taxon>Gomphilloideae</taxon>
        <taxon>Gomphillus</taxon>
    </lineage>
</organism>
<dbReference type="Pfam" id="PF25545">
    <property type="entry name" value="DUF7924"/>
    <property type="match status" value="1"/>
</dbReference>
<reference evidence="2" key="1">
    <citation type="submission" date="2021-03" db="EMBL/GenBank/DDBJ databases">
        <authorList>
            <person name="Tagirdzhanova G."/>
        </authorList>
    </citation>
    <scope>NUCLEOTIDE SEQUENCE</scope>
</reference>